<feature type="binding site" evidence="1">
    <location>
        <position position="9"/>
    </location>
    <ligand>
        <name>Zn(2+)</name>
        <dbReference type="ChEBI" id="CHEBI:29105"/>
    </ligand>
</feature>
<dbReference type="AlphaFoldDB" id="C5L2H5"/>
<feature type="binding site" evidence="1">
    <location>
        <position position="27"/>
    </location>
    <ligand>
        <name>Zn(2+)</name>
        <dbReference type="ChEBI" id="CHEBI:29105"/>
    </ligand>
</feature>
<feature type="non-terminal residue" evidence="2">
    <location>
        <position position="126"/>
    </location>
</feature>
<name>C5L2H5_PERM5</name>
<accession>C5L2H5</accession>
<dbReference type="OMA" id="MFEMICL"/>
<sequence>MSGSEVVRCGWVGKYTGAGREDYVKYHDNEWGVPVVADDRLMFEMISLEGAQAGLSWATILAKRSGYKKAFKDFDIEALVRATEEASSMDVLVDAVLDSDCDVVRSRRKIESVYRNAEAARAVREE</sequence>
<dbReference type="RefSeq" id="XP_002777253.1">
    <property type="nucleotide sequence ID" value="XM_002777207.1"/>
</dbReference>
<organism evidence="3">
    <name type="scientific">Perkinsus marinus (strain ATCC 50983 / TXsc)</name>
    <dbReference type="NCBI Taxonomy" id="423536"/>
    <lineage>
        <taxon>Eukaryota</taxon>
        <taxon>Sar</taxon>
        <taxon>Alveolata</taxon>
        <taxon>Perkinsozoa</taxon>
        <taxon>Perkinsea</taxon>
        <taxon>Perkinsida</taxon>
        <taxon>Perkinsidae</taxon>
        <taxon>Perkinsus</taxon>
    </lineage>
</organism>
<dbReference type="OrthoDB" id="3941538at2759"/>
<dbReference type="InParanoid" id="C5L2H5"/>
<dbReference type="Proteomes" id="UP000007800">
    <property type="component" value="Unassembled WGS sequence"/>
</dbReference>
<dbReference type="PANTHER" id="PTHR30037:SF4">
    <property type="entry name" value="DNA-3-METHYLADENINE GLYCOSYLASE I"/>
    <property type="match status" value="1"/>
</dbReference>
<dbReference type="Gene3D" id="1.10.340.30">
    <property type="entry name" value="Hypothetical protein, domain 2"/>
    <property type="match status" value="1"/>
</dbReference>
<evidence type="ECO:0000313" key="2">
    <source>
        <dbReference type="EMBL" id="EER09069.1"/>
    </source>
</evidence>
<evidence type="ECO:0000256" key="1">
    <source>
        <dbReference type="PIRSR" id="PIRSR605019-1"/>
    </source>
</evidence>
<dbReference type="InterPro" id="IPR011257">
    <property type="entry name" value="DNA_glycosylase"/>
</dbReference>
<dbReference type="GO" id="GO:0008725">
    <property type="term" value="F:DNA-3-methyladenine glycosylase activity"/>
    <property type="evidence" value="ECO:0007669"/>
    <property type="project" value="InterPro"/>
</dbReference>
<dbReference type="PANTHER" id="PTHR30037">
    <property type="entry name" value="DNA-3-METHYLADENINE GLYCOSYLASE 1"/>
    <property type="match status" value="1"/>
</dbReference>
<dbReference type="GeneID" id="9065155"/>
<dbReference type="Pfam" id="PF03352">
    <property type="entry name" value="Adenine_glyco"/>
    <property type="match status" value="1"/>
</dbReference>
<keyword evidence="1" id="KW-0479">Metal-binding</keyword>
<reference evidence="2 3" key="1">
    <citation type="submission" date="2008-07" db="EMBL/GenBank/DDBJ databases">
        <authorList>
            <person name="El-Sayed N."/>
            <person name="Caler E."/>
            <person name="Inman J."/>
            <person name="Amedeo P."/>
            <person name="Hass B."/>
            <person name="Wortman J."/>
        </authorList>
    </citation>
    <scope>NUCLEOTIDE SEQUENCE [LARGE SCALE GENOMIC DNA]</scope>
    <source>
        <strain evidence="3">ATCC 50983 / TXsc</strain>
    </source>
</reference>
<dbReference type="GO" id="GO:0046872">
    <property type="term" value="F:metal ion binding"/>
    <property type="evidence" value="ECO:0007669"/>
    <property type="project" value="UniProtKB-KW"/>
</dbReference>
<keyword evidence="3" id="KW-1185">Reference proteome</keyword>
<dbReference type="EMBL" id="GG678592">
    <property type="protein sequence ID" value="EER09069.1"/>
    <property type="molecule type" value="Genomic_DNA"/>
</dbReference>
<proteinExistence type="predicted"/>
<gene>
    <name evidence="2" type="ORF">Pmar_PMAR021719</name>
</gene>
<evidence type="ECO:0000313" key="3">
    <source>
        <dbReference type="Proteomes" id="UP000007800"/>
    </source>
</evidence>
<keyword evidence="1" id="KW-0862">Zinc</keyword>
<dbReference type="SUPFAM" id="SSF48150">
    <property type="entry name" value="DNA-glycosylase"/>
    <property type="match status" value="1"/>
</dbReference>
<dbReference type="InterPro" id="IPR052891">
    <property type="entry name" value="DNA-3mA_glycosylase"/>
</dbReference>
<protein>
    <submittedName>
        <fullName evidence="2">DNA-3-methyladenine glycosylase, putative</fullName>
    </submittedName>
</protein>
<dbReference type="GO" id="GO:0006284">
    <property type="term" value="P:base-excision repair"/>
    <property type="evidence" value="ECO:0007669"/>
    <property type="project" value="InterPro"/>
</dbReference>
<dbReference type="InterPro" id="IPR005019">
    <property type="entry name" value="Adenine_glyco"/>
</dbReference>